<protein>
    <recommendedName>
        <fullName evidence="1">Beta-lactamase-related domain-containing protein</fullName>
    </recommendedName>
</protein>
<dbReference type="STRING" id="1770058.A3840_06210"/>
<accession>A0A178I0C0</accession>
<evidence type="ECO:0000313" key="2">
    <source>
        <dbReference type="EMBL" id="OAM78439.1"/>
    </source>
</evidence>
<dbReference type="Proteomes" id="UP000078389">
    <property type="component" value="Unassembled WGS sequence"/>
</dbReference>
<keyword evidence="3" id="KW-1185">Reference proteome</keyword>
<gene>
    <name evidence="2" type="ORF">A3840_06210</name>
</gene>
<organism evidence="2 3">
    <name type="scientific">Devosia elaeis</name>
    <dbReference type="NCBI Taxonomy" id="1770058"/>
    <lineage>
        <taxon>Bacteria</taxon>
        <taxon>Pseudomonadati</taxon>
        <taxon>Pseudomonadota</taxon>
        <taxon>Alphaproteobacteria</taxon>
        <taxon>Hyphomicrobiales</taxon>
        <taxon>Devosiaceae</taxon>
        <taxon>Devosia</taxon>
    </lineage>
</organism>
<sequence>MALESALDAAVKTAMDEKRIVGAVLLVRHKGELLYEKAHGWLDRESRLPMVPHAIFRLSSLTKPIVAATILAMKDHGLLRFDDPVTHFLPDFRPKLPDGSAPEINIGQLLTHSSGLNNAPMATPDELRAGTSPWHRGTEAVLARIAERPLLFPPGAGWAYGPSIDVLGAIAGKLIDGQPQDAILKYVLDPLGMIDTRFAVTDQLRLAVPYGDAPEGPERMGDVHVVTAPWGGEATYDTLRIFDAATFQSGGGGMAGTAQDFMRLLEALRAGGEPILTPETAAIGLANNTTQLAQAAGPGWGFSYFGAWLDDPNLANHPGKRGTNRWGGIYGHSWVLDPASELSIVSMTNTGLEGSDGRYRDDICKAVYSALGL</sequence>
<dbReference type="Gene3D" id="3.40.710.10">
    <property type="entry name" value="DD-peptidase/beta-lactamase superfamily"/>
    <property type="match status" value="1"/>
</dbReference>
<dbReference type="PANTHER" id="PTHR43283:SF3">
    <property type="entry name" value="BETA-LACTAMASE FAMILY PROTEIN (AFU_ORTHOLOGUE AFUA_5G07500)"/>
    <property type="match status" value="1"/>
</dbReference>
<dbReference type="InterPro" id="IPR012338">
    <property type="entry name" value="Beta-lactam/transpept-like"/>
</dbReference>
<comment type="caution">
    <text evidence="2">The sequence shown here is derived from an EMBL/GenBank/DDBJ whole genome shotgun (WGS) entry which is preliminary data.</text>
</comment>
<evidence type="ECO:0000259" key="1">
    <source>
        <dbReference type="Pfam" id="PF00144"/>
    </source>
</evidence>
<dbReference type="RefSeq" id="WP_067453514.1">
    <property type="nucleotide sequence ID" value="NZ_LVVY01000070.1"/>
</dbReference>
<proteinExistence type="predicted"/>
<feature type="domain" description="Beta-lactamase-related" evidence="1">
    <location>
        <begin position="7"/>
        <end position="360"/>
    </location>
</feature>
<dbReference type="OrthoDB" id="9808046at2"/>
<reference evidence="2 3" key="1">
    <citation type="submission" date="2016-03" db="EMBL/GenBank/DDBJ databases">
        <title>Genome sequencing of Devosia sp. S37.</title>
        <authorList>
            <person name="Mohd Nor M."/>
        </authorList>
    </citation>
    <scope>NUCLEOTIDE SEQUENCE [LARGE SCALE GENOMIC DNA]</scope>
    <source>
        <strain evidence="2 3">S37</strain>
    </source>
</reference>
<dbReference type="SUPFAM" id="SSF56601">
    <property type="entry name" value="beta-lactamase/transpeptidase-like"/>
    <property type="match status" value="1"/>
</dbReference>
<name>A0A178I0C0_9HYPH</name>
<dbReference type="InterPro" id="IPR001466">
    <property type="entry name" value="Beta-lactam-related"/>
</dbReference>
<dbReference type="PANTHER" id="PTHR43283">
    <property type="entry name" value="BETA-LACTAMASE-RELATED"/>
    <property type="match status" value="1"/>
</dbReference>
<dbReference type="AlphaFoldDB" id="A0A178I0C0"/>
<dbReference type="InterPro" id="IPR050789">
    <property type="entry name" value="Diverse_Enzym_Activities"/>
</dbReference>
<dbReference type="Pfam" id="PF00144">
    <property type="entry name" value="Beta-lactamase"/>
    <property type="match status" value="1"/>
</dbReference>
<evidence type="ECO:0000313" key="3">
    <source>
        <dbReference type="Proteomes" id="UP000078389"/>
    </source>
</evidence>
<dbReference type="EMBL" id="LVVY01000070">
    <property type="protein sequence ID" value="OAM78439.1"/>
    <property type="molecule type" value="Genomic_DNA"/>
</dbReference>